<feature type="disulfide bond" evidence="4">
    <location>
        <begin position="232"/>
        <end position="275"/>
    </location>
</feature>
<evidence type="ECO:0000256" key="4">
    <source>
        <dbReference type="PROSITE-ProRule" id="PRU00302"/>
    </source>
</evidence>
<dbReference type="PANTHER" id="PTHR45656:SF4">
    <property type="entry name" value="PROTEIN CBR-CLEC-78"/>
    <property type="match status" value="1"/>
</dbReference>
<dbReference type="AlphaFoldDB" id="A0A8B6CJC8"/>
<evidence type="ECO:0000259" key="6">
    <source>
        <dbReference type="PROSITE" id="PS50923"/>
    </source>
</evidence>
<dbReference type="PANTHER" id="PTHR45656">
    <property type="entry name" value="PROTEIN CBR-CLEC-78"/>
    <property type="match status" value="1"/>
</dbReference>
<gene>
    <name evidence="7" type="ORF">MGAL_10B019997</name>
</gene>
<evidence type="ECO:0000256" key="5">
    <source>
        <dbReference type="SAM" id="MobiDB-lite"/>
    </source>
</evidence>
<feature type="compositionally biased region" description="Basic residues" evidence="5">
    <location>
        <begin position="307"/>
        <end position="326"/>
    </location>
</feature>
<evidence type="ECO:0000256" key="3">
    <source>
        <dbReference type="ARBA" id="ARBA00023157"/>
    </source>
</evidence>
<dbReference type="Gene3D" id="2.10.70.10">
    <property type="entry name" value="Complement Module, domain 1"/>
    <property type="match status" value="2"/>
</dbReference>
<comment type="caution">
    <text evidence="7">The sequence shown here is derived from an EMBL/GenBank/DDBJ whole genome shotgun (WGS) entry which is preliminary data.</text>
</comment>
<feature type="domain" description="Sushi" evidence="6">
    <location>
        <begin position="170"/>
        <end position="229"/>
    </location>
</feature>
<evidence type="ECO:0000256" key="1">
    <source>
        <dbReference type="ARBA" id="ARBA00022729"/>
    </source>
</evidence>
<proteinExistence type="predicted"/>
<dbReference type="Pfam" id="PF00084">
    <property type="entry name" value="Sushi"/>
    <property type="match status" value="2"/>
</dbReference>
<evidence type="ECO:0000313" key="8">
    <source>
        <dbReference type="Proteomes" id="UP000596742"/>
    </source>
</evidence>
<dbReference type="PROSITE" id="PS50923">
    <property type="entry name" value="SUSHI"/>
    <property type="match status" value="2"/>
</dbReference>
<dbReference type="EMBL" id="UYJE01001939">
    <property type="protein sequence ID" value="VDI06470.1"/>
    <property type="molecule type" value="Genomic_DNA"/>
</dbReference>
<feature type="region of interest" description="Disordered" evidence="5">
    <location>
        <begin position="307"/>
        <end position="368"/>
    </location>
</feature>
<feature type="domain" description="Sushi" evidence="6">
    <location>
        <begin position="230"/>
        <end position="290"/>
    </location>
</feature>
<dbReference type="InterPro" id="IPR000436">
    <property type="entry name" value="Sushi_SCR_CCP_dom"/>
</dbReference>
<reference evidence="7" key="1">
    <citation type="submission" date="2018-11" db="EMBL/GenBank/DDBJ databases">
        <authorList>
            <person name="Alioto T."/>
            <person name="Alioto T."/>
        </authorList>
    </citation>
    <scope>NUCLEOTIDE SEQUENCE</scope>
</reference>
<keyword evidence="4" id="KW-0768">Sushi</keyword>
<dbReference type="OrthoDB" id="6106768at2759"/>
<keyword evidence="8" id="KW-1185">Reference proteome</keyword>
<dbReference type="InterPro" id="IPR051277">
    <property type="entry name" value="SEZ6_CSMD_C4BPB_Regulators"/>
</dbReference>
<evidence type="ECO:0000313" key="7">
    <source>
        <dbReference type="EMBL" id="VDI06470.1"/>
    </source>
</evidence>
<dbReference type="Proteomes" id="UP000596742">
    <property type="component" value="Unassembled WGS sequence"/>
</dbReference>
<sequence>MEWIYNYVRPDNNQPVTTTLQFRNTVLPQQSSMSVNVLGTIMDAWTCISNLTLSDTDSVAVFKSDTSHSDGPFSGQRWLYLCMKFTKVTDNLFYFYLLSDVDKTVFPNERVFNPPANSVPANTDPLCSTFCQHSTLPNRRTLRKKGTTDVMPSDARLCTPCESPCEEQLTVCPDLAPVNFATITNQTGTNYQDTTTYACITGYELTSGSLTRQCLEDKTWSGSLPVCEIVTCRGLAKVNFARITSQTGKNYEDTITYACIKGYKSKHGNRLTRTCRADGTWNNHPPICKKSHGYGYCNHCCRSHRSHRRRSHPRHMSRRSRSHRSSQSRSSQSSQSRSSQSSQSRSHRRSRSRSYRSHQSHRNRRSQR</sequence>
<evidence type="ECO:0000256" key="2">
    <source>
        <dbReference type="ARBA" id="ARBA00022737"/>
    </source>
</evidence>
<keyword evidence="1" id="KW-0732">Signal</keyword>
<name>A0A8B6CJC8_MYTGA</name>
<keyword evidence="3 4" id="KW-1015">Disulfide bond</keyword>
<dbReference type="SMART" id="SM00032">
    <property type="entry name" value="CCP"/>
    <property type="match status" value="2"/>
</dbReference>
<dbReference type="CDD" id="cd00033">
    <property type="entry name" value="CCP"/>
    <property type="match status" value="2"/>
</dbReference>
<organism evidence="7 8">
    <name type="scientific">Mytilus galloprovincialis</name>
    <name type="common">Mediterranean mussel</name>
    <dbReference type="NCBI Taxonomy" id="29158"/>
    <lineage>
        <taxon>Eukaryota</taxon>
        <taxon>Metazoa</taxon>
        <taxon>Spiralia</taxon>
        <taxon>Lophotrochozoa</taxon>
        <taxon>Mollusca</taxon>
        <taxon>Bivalvia</taxon>
        <taxon>Autobranchia</taxon>
        <taxon>Pteriomorphia</taxon>
        <taxon>Mytilida</taxon>
        <taxon>Mytiloidea</taxon>
        <taxon>Mytilidae</taxon>
        <taxon>Mytilinae</taxon>
        <taxon>Mytilus</taxon>
    </lineage>
</organism>
<keyword evidence="2" id="KW-0677">Repeat</keyword>
<protein>
    <recommendedName>
        <fullName evidence="6">Sushi domain-containing protein</fullName>
    </recommendedName>
</protein>
<comment type="caution">
    <text evidence="4">Lacks conserved residue(s) required for the propagation of feature annotation.</text>
</comment>
<feature type="compositionally biased region" description="Low complexity" evidence="5">
    <location>
        <begin position="327"/>
        <end position="344"/>
    </location>
</feature>
<feature type="compositionally biased region" description="Basic residues" evidence="5">
    <location>
        <begin position="345"/>
        <end position="368"/>
    </location>
</feature>
<dbReference type="SUPFAM" id="SSF57535">
    <property type="entry name" value="Complement control module/SCR domain"/>
    <property type="match status" value="2"/>
</dbReference>
<accession>A0A8B6CJC8</accession>
<dbReference type="InterPro" id="IPR035976">
    <property type="entry name" value="Sushi/SCR/CCP_sf"/>
</dbReference>